<dbReference type="EMBL" id="CAICTM010000390">
    <property type="protein sequence ID" value="CAB9509476.1"/>
    <property type="molecule type" value="Genomic_DNA"/>
</dbReference>
<dbReference type="EMBL" id="CAICTM010000058">
    <property type="protein sequence ID" value="CAB9499344.1"/>
    <property type="molecule type" value="Genomic_DNA"/>
</dbReference>
<keyword evidence="4" id="KW-1185">Reference proteome</keyword>
<reference evidence="3" key="1">
    <citation type="submission" date="2020-06" db="EMBL/GenBank/DDBJ databases">
        <authorList>
            <consortium name="Plant Systems Biology data submission"/>
        </authorList>
    </citation>
    <scope>NUCLEOTIDE SEQUENCE</scope>
    <source>
        <strain evidence="3">D6</strain>
    </source>
</reference>
<dbReference type="Proteomes" id="UP001153069">
    <property type="component" value="Unassembled WGS sequence"/>
</dbReference>
<comment type="caution">
    <text evidence="3">The sequence shown here is derived from an EMBL/GenBank/DDBJ whole genome shotgun (WGS) entry which is preliminary data.</text>
</comment>
<dbReference type="InterPro" id="IPR040955">
    <property type="entry name" value="IMP2_N"/>
</dbReference>
<name>A0A9N8DZ42_9STRA</name>
<evidence type="ECO:0000313" key="2">
    <source>
        <dbReference type="EMBL" id="CAB9499344.1"/>
    </source>
</evidence>
<dbReference type="Pfam" id="PF18590">
    <property type="entry name" value="IMP2_N"/>
    <property type="match status" value="1"/>
</dbReference>
<protein>
    <submittedName>
        <fullName evidence="3">NB-ARC domain</fullName>
    </submittedName>
</protein>
<gene>
    <name evidence="3" type="ORF">SEMRO_391_G133120.1</name>
    <name evidence="2" type="ORF">SEMRO_59_G033970.1</name>
</gene>
<proteinExistence type="predicted"/>
<accession>A0A9N8DZ42</accession>
<evidence type="ECO:0000313" key="4">
    <source>
        <dbReference type="Proteomes" id="UP001153069"/>
    </source>
</evidence>
<evidence type="ECO:0000259" key="1">
    <source>
        <dbReference type="Pfam" id="PF18590"/>
    </source>
</evidence>
<feature type="domain" description="Immune mapped protein 2 N-terminal" evidence="1">
    <location>
        <begin position="21"/>
        <end position="107"/>
    </location>
</feature>
<sequence length="183" mass="20057">MRGENVSPRSIAQVDDDLGPEGCYLVYEPDSGGRLMIVYSHGYVPMNAVGFWCAGEGKGIQGFKFKQAGGRSELIKGIAGGDSNRRKYFVGWCQFIKMAKAMNGRVIKFPNAIQGVEVDIYGYRQCDSQPDFLCLDDSLVDINHYDAIAVIPRHKEFLKGVKSIVASNFLEMGNIAGASSTMV</sequence>
<dbReference type="AlphaFoldDB" id="A0A9N8DZ42"/>
<evidence type="ECO:0000313" key="3">
    <source>
        <dbReference type="EMBL" id="CAB9509476.1"/>
    </source>
</evidence>
<organism evidence="3 4">
    <name type="scientific">Seminavis robusta</name>
    <dbReference type="NCBI Taxonomy" id="568900"/>
    <lineage>
        <taxon>Eukaryota</taxon>
        <taxon>Sar</taxon>
        <taxon>Stramenopiles</taxon>
        <taxon>Ochrophyta</taxon>
        <taxon>Bacillariophyta</taxon>
        <taxon>Bacillariophyceae</taxon>
        <taxon>Bacillariophycidae</taxon>
        <taxon>Naviculales</taxon>
        <taxon>Naviculaceae</taxon>
        <taxon>Seminavis</taxon>
    </lineage>
</organism>
<dbReference type="OrthoDB" id="329578at2759"/>